<organism evidence="1 2">
    <name type="scientific">Halomonas aestuarii</name>
    <dbReference type="NCBI Taxonomy" id="1897729"/>
    <lineage>
        <taxon>Bacteria</taxon>
        <taxon>Pseudomonadati</taxon>
        <taxon>Pseudomonadota</taxon>
        <taxon>Gammaproteobacteria</taxon>
        <taxon>Oceanospirillales</taxon>
        <taxon>Halomonadaceae</taxon>
        <taxon>Halomonas</taxon>
    </lineage>
</organism>
<protein>
    <submittedName>
        <fullName evidence="1">Uncharacterized protein</fullName>
    </submittedName>
</protein>
<evidence type="ECO:0000313" key="2">
    <source>
        <dbReference type="Proteomes" id="UP000181985"/>
    </source>
</evidence>
<proteinExistence type="predicted"/>
<dbReference type="Proteomes" id="UP000181985">
    <property type="component" value="Chromosome"/>
</dbReference>
<sequence>MTVSIRGRAISEASFQLQRKGNQSASSSNPSPMWNLLYRITPRVAGHMASAIIRPNPIQTVALKGSRRPEPPTFGIRMCSNTVKVKNAVPMNHLIRRRLGAVSVVMAVPAARWA</sequence>
<accession>A0A1J0VJ67</accession>
<dbReference type="KEGG" id="hsi:BOX17_14640"/>
<name>A0A1J0VJ67_9GAMM</name>
<dbReference type="AlphaFoldDB" id="A0A1J0VJ67"/>
<evidence type="ECO:0000313" key="1">
    <source>
        <dbReference type="EMBL" id="APE32080.1"/>
    </source>
</evidence>
<gene>
    <name evidence="1" type="ORF">BOX17_14640</name>
</gene>
<keyword evidence="2" id="KW-1185">Reference proteome</keyword>
<dbReference type="EMBL" id="CP018139">
    <property type="protein sequence ID" value="APE32080.1"/>
    <property type="molecule type" value="Genomic_DNA"/>
</dbReference>
<reference evidence="2" key="1">
    <citation type="submission" date="2016-11" db="EMBL/GenBank/DDBJ databases">
        <title>Halolamina sediminis sp. nov., an extremely halophilic archaeon isolated from solar salt.</title>
        <authorList>
            <person name="Koh H.-W."/>
            <person name="Rani S."/>
            <person name="Park S.-J."/>
        </authorList>
    </citation>
    <scope>NUCLEOTIDE SEQUENCE [LARGE SCALE GENOMIC DNA]</scope>
    <source>
        <strain evidence="2">Hb3</strain>
    </source>
</reference>